<evidence type="ECO:0000256" key="8">
    <source>
        <dbReference type="SAM" id="Coils"/>
    </source>
</evidence>
<evidence type="ECO:0000256" key="2">
    <source>
        <dbReference type="ARBA" id="ARBA00022438"/>
    </source>
</evidence>
<evidence type="ECO:0000256" key="5">
    <source>
        <dbReference type="ARBA" id="ARBA00022801"/>
    </source>
</evidence>
<dbReference type="GO" id="GO:0008239">
    <property type="term" value="F:dipeptidyl-peptidase activity"/>
    <property type="evidence" value="ECO:0007669"/>
    <property type="project" value="UniProtKB-UniRule"/>
</dbReference>
<accession>A0A7H0VDS9</accession>
<dbReference type="SUPFAM" id="SSF50494">
    <property type="entry name" value="Trypsin-like serine proteases"/>
    <property type="match status" value="1"/>
</dbReference>
<keyword evidence="3 7" id="KW-0645">Protease</keyword>
<dbReference type="RefSeq" id="WP_210758413.1">
    <property type="nucleotide sequence ID" value="NZ_CP060139.1"/>
</dbReference>
<keyword evidence="2 7" id="KW-0031">Aminopeptidase</keyword>
<evidence type="ECO:0000256" key="1">
    <source>
        <dbReference type="ARBA" id="ARBA00010491"/>
    </source>
</evidence>
<dbReference type="InterPro" id="IPR019500">
    <property type="entry name" value="Pep_S46"/>
</dbReference>
<dbReference type="GO" id="GO:0006508">
    <property type="term" value="P:proteolysis"/>
    <property type="evidence" value="ECO:0007669"/>
    <property type="project" value="UniProtKB-KW"/>
</dbReference>
<dbReference type="Gene3D" id="2.40.10.10">
    <property type="entry name" value="Trypsin-like serine proteases"/>
    <property type="match status" value="1"/>
</dbReference>
<evidence type="ECO:0000256" key="4">
    <source>
        <dbReference type="ARBA" id="ARBA00022729"/>
    </source>
</evidence>
<reference evidence="10 11" key="1">
    <citation type="submission" date="2020-08" db="EMBL/GenBank/DDBJ databases">
        <title>Croceimicrobium hydrocarbonivorans gen. nov., sp. nov., a novel marine bacterium isolated from a bacterial consortium that degrades polyethylene terephthalate.</title>
        <authorList>
            <person name="Liu R."/>
        </authorList>
    </citation>
    <scope>NUCLEOTIDE SEQUENCE [LARGE SCALE GENOMIC DNA]</scope>
    <source>
        <strain evidence="10 11">A20-9</strain>
    </source>
</reference>
<dbReference type="Proteomes" id="UP000516305">
    <property type="component" value="Chromosome"/>
</dbReference>
<gene>
    <name evidence="10" type="ORF">H4K34_16095</name>
</gene>
<dbReference type="KEGG" id="chyd:H4K34_16095"/>
<evidence type="ECO:0000256" key="7">
    <source>
        <dbReference type="RuleBase" id="RU366067"/>
    </source>
</evidence>
<comment type="function">
    <text evidence="7">Catalyzes the removal of dipeptides from the N-terminus of oligopeptides.</text>
</comment>
<keyword evidence="11" id="KW-1185">Reference proteome</keyword>
<evidence type="ECO:0000256" key="9">
    <source>
        <dbReference type="SAM" id="MobiDB-lite"/>
    </source>
</evidence>
<dbReference type="InterPro" id="IPR043504">
    <property type="entry name" value="Peptidase_S1_PA_chymotrypsin"/>
</dbReference>
<organism evidence="10 11">
    <name type="scientific">Croceimicrobium hydrocarbonivorans</name>
    <dbReference type="NCBI Taxonomy" id="2761580"/>
    <lineage>
        <taxon>Bacteria</taxon>
        <taxon>Pseudomonadati</taxon>
        <taxon>Bacteroidota</taxon>
        <taxon>Flavobacteriia</taxon>
        <taxon>Flavobacteriales</taxon>
        <taxon>Owenweeksiaceae</taxon>
        <taxon>Croceimicrobium</taxon>
    </lineage>
</organism>
<keyword evidence="6 7" id="KW-0720">Serine protease</keyword>
<feature type="coiled-coil region" evidence="8">
    <location>
        <begin position="531"/>
        <end position="558"/>
    </location>
</feature>
<dbReference type="PANTHER" id="PTHR38469">
    <property type="entry name" value="PERIPLASMIC PEPTIDASE SUBFAMILY S1B"/>
    <property type="match status" value="1"/>
</dbReference>
<dbReference type="EMBL" id="CP060139">
    <property type="protein sequence ID" value="QNR23877.1"/>
    <property type="molecule type" value="Genomic_DNA"/>
</dbReference>
<dbReference type="GO" id="GO:0043171">
    <property type="term" value="P:peptide catabolic process"/>
    <property type="evidence" value="ECO:0007669"/>
    <property type="project" value="UniProtKB-UniRule"/>
</dbReference>
<keyword evidence="8" id="KW-0175">Coiled coil</keyword>
<protein>
    <recommendedName>
        <fullName evidence="7">Dipeptidyl-peptidase</fullName>
        <ecNumber evidence="7">3.4.14.-</ecNumber>
    </recommendedName>
</protein>
<keyword evidence="5 7" id="KW-0378">Hydrolase</keyword>
<evidence type="ECO:0000256" key="6">
    <source>
        <dbReference type="ARBA" id="ARBA00022825"/>
    </source>
</evidence>
<sequence>MKRVLFFLIALSIGGSLTAKEGMWLPHLIAQLNYSEMQRMGLQISAEDIYSVNQSSLKDAVVHFNGGCTGELISSQGLLLTNHHCGYSQIQSHSTLEDNYLKDGFWAASREEELPNSGLYAAIIKEIKDVSNDVLEGTTTEMAEAERDSIIQSNRQSLLAKMKEAYPKLEFELKDFFFGNQYLLISKTIYNDVRLVGAPPSSVGKYGADTDNWVWPRHTGDFSIFRIYADSNNQPADYSADNVPFKPARHLKVNIAGVREGDFTMVYGFPGSTQQYLPAAEVQNTVEHYNPARIAVRDKILMILDEKMRKDEATRLRYASKYARISNSWKRWKGEILGIERTHAIEALRKEERLFEQTCKAIPELQTEQHLVAEMVDLYTKRRPINMERYAYIEVGYFGIEAFRHVLGYGKLVSLAEAGRTEELKAEAERLAKAMEGFKKDYDYDLDLKVAKNILPMYLKAIKTEPGEEVRELQGKDMNEQIEEIAEMFEDAPYFASDFSEKLLKDPAKMAKKIADDDLYELSWEMYDHYFQVLNARNREFELKIEALQARYVRALQRAFPKKPFYPDANSTLRVAYGQVKSYEARDAVIYQSQTHLSGVMEKYIPGDYEFDLPQKLIDLYEKKDYGRYGKDGEMPVCFIATNHTTGGNSGSPVLNARGELIGLNFDRAWDGVMSDMYFDPSICRNVMVDLRYVLFIIDKLGGASYLVDEMDLVTVHPDDQKEVKEDAVESESTETLKKAG</sequence>
<evidence type="ECO:0000313" key="11">
    <source>
        <dbReference type="Proteomes" id="UP000516305"/>
    </source>
</evidence>
<evidence type="ECO:0000313" key="10">
    <source>
        <dbReference type="EMBL" id="QNR23877.1"/>
    </source>
</evidence>
<name>A0A7H0VDS9_9FLAO</name>
<dbReference type="InterPro" id="IPR009003">
    <property type="entry name" value="Peptidase_S1_PA"/>
</dbReference>
<dbReference type="EC" id="3.4.14.-" evidence="7"/>
<evidence type="ECO:0000256" key="3">
    <source>
        <dbReference type="ARBA" id="ARBA00022670"/>
    </source>
</evidence>
<dbReference type="PANTHER" id="PTHR38469:SF1">
    <property type="entry name" value="PERIPLASMIC PEPTIDASE SUBFAMILY S1B"/>
    <property type="match status" value="1"/>
</dbReference>
<comment type="similarity">
    <text evidence="1 7">Belongs to the peptidase S46 family.</text>
</comment>
<dbReference type="AlphaFoldDB" id="A0A7H0VDS9"/>
<proteinExistence type="inferred from homology"/>
<keyword evidence="4" id="KW-0732">Signal</keyword>
<feature type="region of interest" description="Disordered" evidence="9">
    <location>
        <begin position="720"/>
        <end position="741"/>
    </location>
</feature>
<dbReference type="GO" id="GO:0070009">
    <property type="term" value="F:serine-type aminopeptidase activity"/>
    <property type="evidence" value="ECO:0007669"/>
    <property type="project" value="UniProtKB-UniRule"/>
</dbReference>
<dbReference type="Pfam" id="PF10459">
    <property type="entry name" value="Peptidase_S46"/>
    <property type="match status" value="1"/>
</dbReference>